<evidence type="ECO:0000313" key="3">
    <source>
        <dbReference type="Proteomes" id="UP001168613"/>
    </source>
</evidence>
<dbReference type="Gene3D" id="3.40.50.1820">
    <property type="entry name" value="alpha/beta hydrolase"/>
    <property type="match status" value="1"/>
</dbReference>
<dbReference type="Proteomes" id="UP001168613">
    <property type="component" value="Unassembled WGS sequence"/>
</dbReference>
<evidence type="ECO:0000259" key="1">
    <source>
        <dbReference type="Pfam" id="PF12697"/>
    </source>
</evidence>
<dbReference type="PANTHER" id="PTHR43798">
    <property type="entry name" value="MONOACYLGLYCEROL LIPASE"/>
    <property type="match status" value="1"/>
</dbReference>
<dbReference type="InterPro" id="IPR000073">
    <property type="entry name" value="AB_hydrolase_1"/>
</dbReference>
<dbReference type="Pfam" id="PF12697">
    <property type="entry name" value="Abhydrolase_6"/>
    <property type="match status" value="1"/>
</dbReference>
<reference evidence="2" key="1">
    <citation type="submission" date="2021-11" db="EMBL/GenBank/DDBJ databases">
        <title>Draft genome sequence of Alcaligenes endophyticus type strain CCUG 75668T.</title>
        <authorList>
            <person name="Salva-Serra F."/>
            <person name="Duran R.E."/>
            <person name="Seeger M."/>
            <person name="Moore E.R.B."/>
            <person name="Jaen-Luchoro D."/>
        </authorList>
    </citation>
    <scope>NUCLEOTIDE SEQUENCE</scope>
    <source>
        <strain evidence="2">CCUG 75668</strain>
    </source>
</reference>
<keyword evidence="3" id="KW-1185">Reference proteome</keyword>
<proteinExistence type="predicted"/>
<comment type="caution">
    <text evidence="2">The sequence shown here is derived from an EMBL/GenBank/DDBJ whole genome shotgun (WGS) entry which is preliminary data.</text>
</comment>
<accession>A0ABT8EMU2</accession>
<dbReference type="RefSeq" id="WP_266123285.1">
    <property type="nucleotide sequence ID" value="NZ_JAJHNU010000004.1"/>
</dbReference>
<sequence>MKELVGLQQAFNARQYQYHAIVSGQGPLLLLIHGSLCDWRYWRWQIPELSEHYTVIAPSLRNYWPNAPSNLGFSAHTHAQDLLSLLQQYYPNQCVHILGHSRGAHVALELYRLYTTQVLSLVLADPGLPTGSQYSSQPLLDQVVQRLQTNSQEEALTLFIDTVNGSGTWRQMARWFKQMVADNANTLPLQQQEGRAEVDLHFLREADVPLYFITGEQSPTRYHYCMQLIAQQQTPLNKIVIEHAAHGMNLANPKAFNQAVLDCLKEKG</sequence>
<keyword evidence="2" id="KW-0378">Hydrolase</keyword>
<protein>
    <submittedName>
        <fullName evidence="2">Alpha/beta hydrolase</fullName>
    </submittedName>
</protein>
<organism evidence="2 3">
    <name type="scientific">Alcaligenes endophyticus</name>
    <dbReference type="NCBI Taxonomy" id="1929088"/>
    <lineage>
        <taxon>Bacteria</taxon>
        <taxon>Pseudomonadati</taxon>
        <taxon>Pseudomonadota</taxon>
        <taxon>Betaproteobacteria</taxon>
        <taxon>Burkholderiales</taxon>
        <taxon>Alcaligenaceae</taxon>
        <taxon>Alcaligenes</taxon>
    </lineage>
</organism>
<dbReference type="EMBL" id="JAJHNU010000004">
    <property type="protein sequence ID" value="MDN4122500.1"/>
    <property type="molecule type" value="Genomic_DNA"/>
</dbReference>
<evidence type="ECO:0000313" key="2">
    <source>
        <dbReference type="EMBL" id="MDN4122500.1"/>
    </source>
</evidence>
<dbReference type="InterPro" id="IPR050266">
    <property type="entry name" value="AB_hydrolase_sf"/>
</dbReference>
<dbReference type="InterPro" id="IPR029058">
    <property type="entry name" value="AB_hydrolase_fold"/>
</dbReference>
<dbReference type="SUPFAM" id="SSF53474">
    <property type="entry name" value="alpha/beta-Hydrolases"/>
    <property type="match status" value="1"/>
</dbReference>
<feature type="domain" description="AB hydrolase-1" evidence="1">
    <location>
        <begin position="29"/>
        <end position="259"/>
    </location>
</feature>
<dbReference type="PANTHER" id="PTHR43798:SF33">
    <property type="entry name" value="HYDROLASE, PUTATIVE (AFU_ORTHOLOGUE AFUA_2G14860)-RELATED"/>
    <property type="match status" value="1"/>
</dbReference>
<dbReference type="GO" id="GO:0016787">
    <property type="term" value="F:hydrolase activity"/>
    <property type="evidence" value="ECO:0007669"/>
    <property type="project" value="UniProtKB-KW"/>
</dbReference>
<gene>
    <name evidence="2" type="ORF">LMS43_14485</name>
</gene>
<name>A0ABT8EMU2_9BURK</name>